<dbReference type="AlphaFoldDB" id="A0A0C2MXA8"/>
<dbReference type="EMBL" id="JWZT01001474">
    <property type="protein sequence ID" value="KII71991.1"/>
    <property type="molecule type" value="Genomic_DNA"/>
</dbReference>
<proteinExistence type="predicted"/>
<evidence type="ECO:0000256" key="1">
    <source>
        <dbReference type="SAM" id="SignalP"/>
    </source>
</evidence>
<keyword evidence="3" id="KW-1185">Reference proteome</keyword>
<name>A0A0C2MXA8_THEKT</name>
<sequence length="161" mass="18744">MSTFPLGWLPKGFCWFLAGGVCAIHDIDSVVLGREHIILPLQLKPGWWIFEHVGEYDQLSGNTKTTKIRTRDRSQRKLFLSLDFGIFSRLNSDTVIRHEHWFNPLGCMGVNPLRMWGWLDTEMCLIQIFVFVCEEEENNTSEAAFKDNLTRIDEPREVKIE</sequence>
<comment type="caution">
    <text evidence="2">The sequence shown here is derived from an EMBL/GenBank/DDBJ whole genome shotgun (WGS) entry which is preliminary data.</text>
</comment>
<gene>
    <name evidence="2" type="ORF">RF11_08507</name>
</gene>
<feature type="chain" id="PRO_5002152621" evidence="1">
    <location>
        <begin position="24"/>
        <end position="161"/>
    </location>
</feature>
<accession>A0A0C2MXA8</accession>
<feature type="signal peptide" evidence="1">
    <location>
        <begin position="1"/>
        <end position="23"/>
    </location>
</feature>
<dbReference type="Proteomes" id="UP000031668">
    <property type="component" value="Unassembled WGS sequence"/>
</dbReference>
<evidence type="ECO:0000313" key="3">
    <source>
        <dbReference type="Proteomes" id="UP000031668"/>
    </source>
</evidence>
<evidence type="ECO:0000313" key="2">
    <source>
        <dbReference type="EMBL" id="KII71991.1"/>
    </source>
</evidence>
<reference evidence="2 3" key="1">
    <citation type="journal article" date="2014" name="Genome Biol. Evol.">
        <title>The genome of the myxosporean Thelohanellus kitauei shows adaptations to nutrient acquisition within its fish host.</title>
        <authorList>
            <person name="Yang Y."/>
            <person name="Xiong J."/>
            <person name="Zhou Z."/>
            <person name="Huo F."/>
            <person name="Miao W."/>
            <person name="Ran C."/>
            <person name="Liu Y."/>
            <person name="Zhang J."/>
            <person name="Feng J."/>
            <person name="Wang M."/>
            <person name="Wang M."/>
            <person name="Wang L."/>
            <person name="Yao B."/>
        </authorList>
    </citation>
    <scope>NUCLEOTIDE SEQUENCE [LARGE SCALE GENOMIC DNA]</scope>
    <source>
        <strain evidence="2">Wuqing</strain>
    </source>
</reference>
<protein>
    <submittedName>
        <fullName evidence="2">Uncharacterized protein</fullName>
    </submittedName>
</protein>
<organism evidence="2 3">
    <name type="scientific">Thelohanellus kitauei</name>
    <name type="common">Myxosporean</name>
    <dbReference type="NCBI Taxonomy" id="669202"/>
    <lineage>
        <taxon>Eukaryota</taxon>
        <taxon>Metazoa</taxon>
        <taxon>Cnidaria</taxon>
        <taxon>Myxozoa</taxon>
        <taxon>Myxosporea</taxon>
        <taxon>Bivalvulida</taxon>
        <taxon>Platysporina</taxon>
        <taxon>Myxobolidae</taxon>
        <taxon>Thelohanellus</taxon>
    </lineage>
</organism>
<keyword evidence="1" id="KW-0732">Signal</keyword>